<keyword evidence="1" id="KW-1133">Transmembrane helix</keyword>
<accession>A0A5N3R4M6</accession>
<organism evidence="2 3">
    <name type="scientific">Vibrio fortis</name>
    <dbReference type="NCBI Taxonomy" id="212667"/>
    <lineage>
        <taxon>Bacteria</taxon>
        <taxon>Pseudomonadati</taxon>
        <taxon>Pseudomonadota</taxon>
        <taxon>Gammaproteobacteria</taxon>
        <taxon>Vibrionales</taxon>
        <taxon>Vibrionaceae</taxon>
        <taxon>Vibrio</taxon>
    </lineage>
</organism>
<dbReference type="Pfam" id="PF06961">
    <property type="entry name" value="DUF1294"/>
    <property type="match status" value="1"/>
</dbReference>
<evidence type="ECO:0000313" key="3">
    <source>
        <dbReference type="Proteomes" id="UP000326789"/>
    </source>
</evidence>
<keyword evidence="1" id="KW-0472">Membrane</keyword>
<gene>
    <name evidence="2" type="ORF">F2P58_11690</name>
</gene>
<feature type="transmembrane region" description="Helical" evidence="1">
    <location>
        <begin position="63"/>
        <end position="83"/>
    </location>
</feature>
<feature type="transmembrane region" description="Helical" evidence="1">
    <location>
        <begin position="33"/>
        <end position="51"/>
    </location>
</feature>
<dbReference type="OrthoDB" id="72963at2"/>
<dbReference type="PIRSF" id="PIRSF002599">
    <property type="entry name" value="Cold_shock_A"/>
    <property type="match status" value="1"/>
</dbReference>
<keyword evidence="1" id="KW-0812">Transmembrane</keyword>
<dbReference type="Proteomes" id="UP000326789">
    <property type="component" value="Unassembled WGS sequence"/>
</dbReference>
<dbReference type="AlphaFoldDB" id="A0A5N3R4M6"/>
<sequence length="101" mass="11503">MLGGYLLIGLMTYFTYAKDKRAAIKGEWRVPENTLHLLALCGGWLGALIAQQQFRHKTQKQPFKTLFFICCGLNILGFVWTLTPHGQSMLTLPQEALFSWL</sequence>
<comment type="caution">
    <text evidence="2">The sequence shown here is derived from an EMBL/GenBank/DDBJ whole genome shotgun (WGS) entry which is preliminary data.</text>
</comment>
<proteinExistence type="predicted"/>
<dbReference type="EMBL" id="VWSE01000006">
    <property type="protein sequence ID" value="KAB0288425.1"/>
    <property type="molecule type" value="Genomic_DNA"/>
</dbReference>
<dbReference type="InterPro" id="IPR012156">
    <property type="entry name" value="Cold_shock_CspA"/>
</dbReference>
<evidence type="ECO:0000256" key="1">
    <source>
        <dbReference type="SAM" id="Phobius"/>
    </source>
</evidence>
<evidence type="ECO:0000313" key="2">
    <source>
        <dbReference type="EMBL" id="KAB0288425.1"/>
    </source>
</evidence>
<dbReference type="GO" id="GO:0003676">
    <property type="term" value="F:nucleic acid binding"/>
    <property type="evidence" value="ECO:0007669"/>
    <property type="project" value="InterPro"/>
</dbReference>
<dbReference type="InterPro" id="IPR010718">
    <property type="entry name" value="DUF1294"/>
</dbReference>
<protein>
    <submittedName>
        <fullName evidence="2">DUF1294 domain-containing protein</fullName>
    </submittedName>
</protein>
<reference evidence="2 3" key="1">
    <citation type="submission" date="2019-09" db="EMBL/GenBank/DDBJ databases">
        <title>Whole genome sequence of Vibrio fortis.</title>
        <authorList>
            <person name="Das S.K."/>
        </authorList>
    </citation>
    <scope>NUCLEOTIDE SEQUENCE [LARGE SCALE GENOMIC DNA]</scope>
    <source>
        <strain evidence="2 3">AN60</strain>
    </source>
</reference>
<name>A0A5N3R4M6_9VIBR</name>